<dbReference type="OrthoDB" id="10258268at2759"/>
<name>W3VS02_MOEAP</name>
<dbReference type="HOGENOM" id="CLU_2333419_0_0_1"/>
<keyword evidence="2" id="KW-1185">Reference proteome</keyword>
<evidence type="ECO:0000313" key="2">
    <source>
        <dbReference type="Proteomes" id="UP000019462"/>
    </source>
</evidence>
<evidence type="ECO:0000313" key="1">
    <source>
        <dbReference type="EMBL" id="ETS64319.1"/>
    </source>
</evidence>
<dbReference type="AlphaFoldDB" id="W3VS02"/>
<protein>
    <submittedName>
        <fullName evidence="1">Uncharacterized protein</fullName>
    </submittedName>
</protein>
<sequence>MSTATHRVNRASFFQAMMAVQDKLWRVWMKVGPTFALSVMRPWEQLFAPLLLTSIAAVAAVMAAKLTAYTADSLYNLAVSAATVIVHISRFEAHANLSKSFRDDAAPWIILQSRS</sequence>
<reference evidence="1 2" key="1">
    <citation type="journal article" date="2014" name="Genome Announc.">
        <title>Genome sequence of the basidiomycetous fungus Pseudozyma aphidis DSM70725, an efficient producer of biosurfactant mannosylerythritol lipids.</title>
        <authorList>
            <person name="Lorenz S."/>
            <person name="Guenther M."/>
            <person name="Grumaz C."/>
            <person name="Rupp S."/>
            <person name="Zibek S."/>
            <person name="Sohn K."/>
        </authorList>
    </citation>
    <scope>NUCLEOTIDE SEQUENCE [LARGE SCALE GENOMIC DNA]</scope>
    <source>
        <strain evidence="2">ATCC 32657 / CBS 517.83 / DSM 70725 / JCM 10318 / NBRC 10182 / NRRL Y-7954 / St-0401</strain>
    </source>
</reference>
<gene>
    <name evidence="1" type="ORF">PaG_01164</name>
</gene>
<dbReference type="EMBL" id="AWNI01000006">
    <property type="protein sequence ID" value="ETS64319.1"/>
    <property type="molecule type" value="Genomic_DNA"/>
</dbReference>
<accession>W3VS02</accession>
<proteinExistence type="predicted"/>
<comment type="caution">
    <text evidence="1">The sequence shown here is derived from an EMBL/GenBank/DDBJ whole genome shotgun (WGS) entry which is preliminary data.</text>
</comment>
<dbReference type="Proteomes" id="UP000019462">
    <property type="component" value="Unassembled WGS sequence"/>
</dbReference>
<organism evidence="1 2">
    <name type="scientific">Moesziomyces aphidis</name>
    <name type="common">Pseudozyma aphidis</name>
    <dbReference type="NCBI Taxonomy" id="84754"/>
    <lineage>
        <taxon>Eukaryota</taxon>
        <taxon>Fungi</taxon>
        <taxon>Dikarya</taxon>
        <taxon>Basidiomycota</taxon>
        <taxon>Ustilaginomycotina</taxon>
        <taxon>Ustilaginomycetes</taxon>
        <taxon>Ustilaginales</taxon>
        <taxon>Ustilaginaceae</taxon>
        <taxon>Moesziomyces</taxon>
    </lineage>
</organism>